<dbReference type="EMBL" id="FOEF01000017">
    <property type="protein sequence ID" value="SEP51898.1"/>
    <property type="molecule type" value="Genomic_DNA"/>
</dbReference>
<organism evidence="19 20">
    <name type="scientific">Amycolatopsis saalfeldensis</name>
    <dbReference type="NCBI Taxonomy" id="394193"/>
    <lineage>
        <taxon>Bacteria</taxon>
        <taxon>Bacillati</taxon>
        <taxon>Actinomycetota</taxon>
        <taxon>Actinomycetes</taxon>
        <taxon>Pseudonocardiales</taxon>
        <taxon>Pseudonocardiaceae</taxon>
        <taxon>Amycolatopsis</taxon>
    </lineage>
</organism>
<feature type="transmembrane region" description="Helical" evidence="17">
    <location>
        <begin position="45"/>
        <end position="68"/>
    </location>
</feature>
<dbReference type="SUPFAM" id="SSF55874">
    <property type="entry name" value="ATPase domain of HSP90 chaperone/DNA topoisomerase II/histidine kinase"/>
    <property type="match status" value="1"/>
</dbReference>
<evidence type="ECO:0000256" key="10">
    <source>
        <dbReference type="ARBA" id="ARBA00022777"/>
    </source>
</evidence>
<dbReference type="InterPro" id="IPR050482">
    <property type="entry name" value="Sensor_HK_TwoCompSys"/>
</dbReference>
<feature type="coiled-coil region" evidence="16">
    <location>
        <begin position="163"/>
        <end position="204"/>
    </location>
</feature>
<dbReference type="STRING" id="394193.SAMN04489732_117216"/>
<evidence type="ECO:0000256" key="13">
    <source>
        <dbReference type="ARBA" id="ARBA00023014"/>
    </source>
</evidence>
<comment type="subcellular location">
    <subcellularLocation>
        <location evidence="3">Cytoplasm</location>
    </subcellularLocation>
</comment>
<evidence type="ECO:0000256" key="1">
    <source>
        <dbReference type="ARBA" id="ARBA00000085"/>
    </source>
</evidence>
<keyword evidence="10 19" id="KW-0418">Kinase</keyword>
<dbReference type="GO" id="GO:0005737">
    <property type="term" value="C:cytoplasm"/>
    <property type="evidence" value="ECO:0007669"/>
    <property type="project" value="UniProtKB-SubCell"/>
</dbReference>
<keyword evidence="16" id="KW-0175">Coiled coil</keyword>
<dbReference type="Gene3D" id="1.20.5.1930">
    <property type="match status" value="1"/>
</dbReference>
<dbReference type="Pfam" id="PF02518">
    <property type="entry name" value="HATPase_c"/>
    <property type="match status" value="1"/>
</dbReference>
<dbReference type="InterPro" id="IPR005467">
    <property type="entry name" value="His_kinase_dom"/>
</dbReference>
<evidence type="ECO:0000256" key="16">
    <source>
        <dbReference type="SAM" id="Coils"/>
    </source>
</evidence>
<dbReference type="OrthoDB" id="144293at2"/>
<keyword evidence="17" id="KW-1133">Transmembrane helix</keyword>
<comment type="cofactor">
    <cofactor evidence="2">
        <name>[4Fe-4S] cluster</name>
        <dbReference type="ChEBI" id="CHEBI:49883"/>
    </cofactor>
</comment>
<keyword evidence="11" id="KW-0408">Iron</keyword>
<dbReference type="GO" id="GO:0046872">
    <property type="term" value="F:metal ion binding"/>
    <property type="evidence" value="ECO:0007669"/>
    <property type="project" value="UniProtKB-KW"/>
</dbReference>
<dbReference type="InterPro" id="IPR003594">
    <property type="entry name" value="HATPase_dom"/>
</dbReference>
<dbReference type="PANTHER" id="PTHR24421">
    <property type="entry name" value="NITRATE/NITRITE SENSOR PROTEIN NARX-RELATED"/>
    <property type="match status" value="1"/>
</dbReference>
<evidence type="ECO:0000256" key="4">
    <source>
        <dbReference type="ARBA" id="ARBA00012438"/>
    </source>
</evidence>
<keyword evidence="13" id="KW-0411">Iron-sulfur</keyword>
<dbReference type="AlphaFoldDB" id="A0A1H8YKH5"/>
<dbReference type="InterPro" id="IPR004358">
    <property type="entry name" value="Sig_transdc_His_kin-like_C"/>
</dbReference>
<dbReference type="Pfam" id="PF07730">
    <property type="entry name" value="HisKA_3"/>
    <property type="match status" value="1"/>
</dbReference>
<evidence type="ECO:0000259" key="18">
    <source>
        <dbReference type="PROSITE" id="PS50109"/>
    </source>
</evidence>
<feature type="transmembrane region" description="Helical" evidence="17">
    <location>
        <begin position="105"/>
        <end position="129"/>
    </location>
</feature>
<evidence type="ECO:0000256" key="9">
    <source>
        <dbReference type="ARBA" id="ARBA00022723"/>
    </source>
</evidence>
<evidence type="ECO:0000256" key="14">
    <source>
        <dbReference type="ARBA" id="ARBA00024827"/>
    </source>
</evidence>
<evidence type="ECO:0000256" key="12">
    <source>
        <dbReference type="ARBA" id="ARBA00023012"/>
    </source>
</evidence>
<sequence>MMGLRPGEVDPRAERLGGRILAGVGLTGLGICTIIAAALPHGEPAQWRLTLVFVAVTAAWILTIVPLFPRRHRRPWLTAVFFLGLLAGAAVLGSRVETFTAFASVGYPIAFSIFTARWSIFAVTATAMVPMMSRGGWGPDATTPAWVVVMSVIGPMLFVAWFVGVENDRRKRANAELAEANARLETAMEENAGLQAQLLTQAREAGVLDERQRMAREIHDTLAQGLTGIVTQLQAADRATSEASRERHLTQVHTLAKDSLTEARRAVQALRPEPLADSRLPEALADLARRVTDTSGVAVAAETSGEARPLLPELEVTLYRVAQEALANAEKHARASRIGVTLTYADDVVLLDVRDDGAGFTPGEPARGDGTGFGLQAMRQRVRRVAGTLAIESAPGEGTAVNVQVPAIPLVRDP</sequence>
<dbReference type="EC" id="2.7.13.3" evidence="4"/>
<feature type="transmembrane region" description="Helical" evidence="17">
    <location>
        <begin position="141"/>
        <end position="163"/>
    </location>
</feature>
<proteinExistence type="predicted"/>
<dbReference type="GO" id="GO:0051539">
    <property type="term" value="F:4 iron, 4 sulfur cluster binding"/>
    <property type="evidence" value="ECO:0007669"/>
    <property type="project" value="UniProtKB-KW"/>
</dbReference>
<keyword evidence="12" id="KW-0902">Two-component regulatory system</keyword>
<evidence type="ECO:0000256" key="6">
    <source>
        <dbReference type="ARBA" id="ARBA00022485"/>
    </source>
</evidence>
<dbReference type="PIRSF" id="PIRSF037434">
    <property type="entry name" value="STHK_ChrS"/>
    <property type="match status" value="1"/>
</dbReference>
<dbReference type="PRINTS" id="PR00344">
    <property type="entry name" value="BCTRLSENSOR"/>
</dbReference>
<evidence type="ECO:0000256" key="7">
    <source>
        <dbReference type="ARBA" id="ARBA00022490"/>
    </source>
</evidence>
<comment type="function">
    <text evidence="14">Member of the two-component regulatory system NreB/NreC involved in the control of dissimilatory nitrate/nitrite reduction in response to oxygen. NreB functions as a direct oxygen sensor histidine kinase which is autophosphorylated, in the absence of oxygen, probably at the conserved histidine residue, and transfers its phosphate group probably to a conserved aspartate residue of NreC. NreB/NreC activates the expression of the nitrate (narGHJI) and nitrite (nir) reductase operons, as well as the putative nitrate transporter gene narT.</text>
</comment>
<evidence type="ECO:0000256" key="5">
    <source>
        <dbReference type="ARBA" id="ARBA00017322"/>
    </source>
</evidence>
<keyword evidence="7" id="KW-0963">Cytoplasm</keyword>
<evidence type="ECO:0000313" key="19">
    <source>
        <dbReference type="EMBL" id="SEP51898.1"/>
    </source>
</evidence>
<comment type="catalytic activity">
    <reaction evidence="1">
        <text>ATP + protein L-histidine = ADP + protein N-phospho-L-histidine.</text>
        <dbReference type="EC" id="2.7.13.3"/>
    </reaction>
</comment>
<dbReference type="GO" id="GO:0016020">
    <property type="term" value="C:membrane"/>
    <property type="evidence" value="ECO:0007669"/>
    <property type="project" value="InterPro"/>
</dbReference>
<keyword evidence="20" id="KW-1185">Reference proteome</keyword>
<dbReference type="CDD" id="cd16917">
    <property type="entry name" value="HATPase_UhpB-NarQ-NarX-like"/>
    <property type="match status" value="1"/>
</dbReference>
<evidence type="ECO:0000256" key="15">
    <source>
        <dbReference type="ARBA" id="ARBA00030800"/>
    </source>
</evidence>
<reference evidence="19 20" key="1">
    <citation type="submission" date="2016-10" db="EMBL/GenBank/DDBJ databases">
        <authorList>
            <person name="de Groot N.N."/>
        </authorList>
    </citation>
    <scope>NUCLEOTIDE SEQUENCE [LARGE SCALE GENOMIC DNA]</scope>
    <source>
        <strain evidence="19 20">DSM 44993</strain>
    </source>
</reference>
<evidence type="ECO:0000256" key="17">
    <source>
        <dbReference type="SAM" id="Phobius"/>
    </source>
</evidence>
<feature type="transmembrane region" description="Helical" evidence="17">
    <location>
        <begin position="75"/>
        <end position="93"/>
    </location>
</feature>
<dbReference type="RefSeq" id="WP_091624254.1">
    <property type="nucleotide sequence ID" value="NZ_FOEF01000017.1"/>
</dbReference>
<gene>
    <name evidence="19" type="ORF">SAMN04489732_117216</name>
</gene>
<evidence type="ECO:0000313" key="20">
    <source>
        <dbReference type="Proteomes" id="UP000198582"/>
    </source>
</evidence>
<keyword evidence="8" id="KW-0808">Transferase</keyword>
<dbReference type="InterPro" id="IPR017205">
    <property type="entry name" value="Sig_transdc_His_kinase_ChrS"/>
</dbReference>
<dbReference type="SMART" id="SM00387">
    <property type="entry name" value="HATPase_c"/>
    <property type="match status" value="1"/>
</dbReference>
<keyword evidence="17" id="KW-0812">Transmembrane</keyword>
<dbReference type="InterPro" id="IPR011712">
    <property type="entry name" value="Sig_transdc_His_kin_sub3_dim/P"/>
</dbReference>
<feature type="domain" description="Histidine kinase" evidence="18">
    <location>
        <begin position="217"/>
        <end position="409"/>
    </location>
</feature>
<accession>A0A1H8YKH5</accession>
<dbReference type="Proteomes" id="UP000198582">
    <property type="component" value="Unassembled WGS sequence"/>
</dbReference>
<evidence type="ECO:0000256" key="2">
    <source>
        <dbReference type="ARBA" id="ARBA00001966"/>
    </source>
</evidence>
<keyword evidence="6" id="KW-0004">4Fe-4S</keyword>
<dbReference type="PROSITE" id="PS50109">
    <property type="entry name" value="HIS_KIN"/>
    <property type="match status" value="1"/>
</dbReference>
<evidence type="ECO:0000256" key="3">
    <source>
        <dbReference type="ARBA" id="ARBA00004496"/>
    </source>
</evidence>
<evidence type="ECO:0000256" key="8">
    <source>
        <dbReference type="ARBA" id="ARBA00022679"/>
    </source>
</evidence>
<dbReference type="InterPro" id="IPR036890">
    <property type="entry name" value="HATPase_C_sf"/>
</dbReference>
<feature type="transmembrane region" description="Helical" evidence="17">
    <location>
        <begin position="20"/>
        <end position="39"/>
    </location>
</feature>
<evidence type="ECO:0000256" key="11">
    <source>
        <dbReference type="ARBA" id="ARBA00023004"/>
    </source>
</evidence>
<dbReference type="GO" id="GO:0000155">
    <property type="term" value="F:phosphorelay sensor kinase activity"/>
    <property type="evidence" value="ECO:0007669"/>
    <property type="project" value="InterPro"/>
</dbReference>
<protein>
    <recommendedName>
        <fullName evidence="5">Oxygen sensor histidine kinase NreB</fullName>
        <ecNumber evidence="4">2.7.13.3</ecNumber>
    </recommendedName>
    <alternativeName>
        <fullName evidence="15">Nitrogen regulation protein B</fullName>
    </alternativeName>
</protein>
<dbReference type="GO" id="GO:0046983">
    <property type="term" value="F:protein dimerization activity"/>
    <property type="evidence" value="ECO:0007669"/>
    <property type="project" value="InterPro"/>
</dbReference>
<keyword evidence="17" id="KW-0472">Membrane</keyword>
<dbReference type="PANTHER" id="PTHR24421:SF62">
    <property type="entry name" value="SENSORY TRANSDUCTION HISTIDINE KINASE"/>
    <property type="match status" value="1"/>
</dbReference>
<dbReference type="Gene3D" id="3.30.565.10">
    <property type="entry name" value="Histidine kinase-like ATPase, C-terminal domain"/>
    <property type="match status" value="1"/>
</dbReference>
<keyword evidence="9" id="KW-0479">Metal-binding</keyword>
<name>A0A1H8YKH5_9PSEU</name>